<accession>A0A7T8HHZ4</accession>
<name>A0A7T8HHZ4_CALRO</name>
<dbReference type="EMBL" id="CP045896">
    <property type="protein sequence ID" value="QQP50346.1"/>
    <property type="molecule type" value="Genomic_DNA"/>
</dbReference>
<protein>
    <submittedName>
        <fullName evidence="1">Uncharacterized protein</fullName>
    </submittedName>
</protein>
<dbReference type="Proteomes" id="UP000595437">
    <property type="component" value="Chromosome 7"/>
</dbReference>
<evidence type="ECO:0000313" key="1">
    <source>
        <dbReference type="EMBL" id="QQP50346.1"/>
    </source>
</evidence>
<organism evidence="1 2">
    <name type="scientific">Caligus rogercresseyi</name>
    <name type="common">Sea louse</name>
    <dbReference type="NCBI Taxonomy" id="217165"/>
    <lineage>
        <taxon>Eukaryota</taxon>
        <taxon>Metazoa</taxon>
        <taxon>Ecdysozoa</taxon>
        <taxon>Arthropoda</taxon>
        <taxon>Crustacea</taxon>
        <taxon>Multicrustacea</taxon>
        <taxon>Hexanauplia</taxon>
        <taxon>Copepoda</taxon>
        <taxon>Siphonostomatoida</taxon>
        <taxon>Caligidae</taxon>
        <taxon>Caligus</taxon>
    </lineage>
</organism>
<keyword evidence="2" id="KW-1185">Reference proteome</keyword>
<reference evidence="2" key="1">
    <citation type="submission" date="2021-01" db="EMBL/GenBank/DDBJ databases">
        <title>Caligus Genome Assembly.</title>
        <authorList>
            <person name="Gallardo-Escarate C."/>
        </authorList>
    </citation>
    <scope>NUCLEOTIDE SEQUENCE [LARGE SCALE GENOMIC DNA]</scope>
</reference>
<gene>
    <name evidence="1" type="ORF">FKW44_011328</name>
</gene>
<proteinExistence type="predicted"/>
<sequence length="74" mass="8603">MSYSEYEKYLRNALGLPIRIGGADERAITEIAARRERKEEEVHGKPIKSALSLKKHLLRGITQRKWNPQKQESK</sequence>
<dbReference type="AlphaFoldDB" id="A0A7T8HHZ4"/>
<evidence type="ECO:0000313" key="2">
    <source>
        <dbReference type="Proteomes" id="UP000595437"/>
    </source>
</evidence>